<dbReference type="AlphaFoldDB" id="A0A4R3HYF1"/>
<dbReference type="InterPro" id="IPR037522">
    <property type="entry name" value="HD_GYP_dom"/>
</dbReference>
<keyword evidence="1" id="KW-0129">CBS domain</keyword>
<dbReference type="SUPFAM" id="SSF54631">
    <property type="entry name" value="CBS-domain pair"/>
    <property type="match status" value="1"/>
</dbReference>
<dbReference type="CDD" id="cd00077">
    <property type="entry name" value="HDc"/>
    <property type="match status" value="1"/>
</dbReference>
<protein>
    <submittedName>
        <fullName evidence="4">CBS domain protein</fullName>
    </submittedName>
</protein>
<dbReference type="PANTHER" id="PTHR43155:SF2">
    <property type="entry name" value="CYCLIC DI-GMP PHOSPHODIESTERASE PA4108"/>
    <property type="match status" value="1"/>
</dbReference>
<dbReference type="PANTHER" id="PTHR43155">
    <property type="entry name" value="CYCLIC DI-GMP PHOSPHODIESTERASE PA4108-RELATED"/>
    <property type="match status" value="1"/>
</dbReference>
<dbReference type="SUPFAM" id="SSF109604">
    <property type="entry name" value="HD-domain/PDEase-like"/>
    <property type="match status" value="1"/>
</dbReference>
<organism evidence="4 5">
    <name type="scientific">Paucimonas lemoignei</name>
    <name type="common">Pseudomonas lemoignei</name>
    <dbReference type="NCBI Taxonomy" id="29443"/>
    <lineage>
        <taxon>Bacteria</taxon>
        <taxon>Pseudomonadati</taxon>
        <taxon>Pseudomonadota</taxon>
        <taxon>Betaproteobacteria</taxon>
        <taxon>Burkholderiales</taxon>
        <taxon>Burkholderiaceae</taxon>
        <taxon>Paucimonas</taxon>
    </lineage>
</organism>
<dbReference type="InterPro" id="IPR003607">
    <property type="entry name" value="HD/PDEase_dom"/>
</dbReference>
<comment type="caution">
    <text evidence="4">The sequence shown here is derived from an EMBL/GenBank/DDBJ whole genome shotgun (WGS) entry which is preliminary data.</text>
</comment>
<evidence type="ECO:0000256" key="1">
    <source>
        <dbReference type="PROSITE-ProRule" id="PRU00703"/>
    </source>
</evidence>
<feature type="domain" description="HD-GYP" evidence="3">
    <location>
        <begin position="150"/>
        <end position="345"/>
    </location>
</feature>
<feature type="domain" description="CBS" evidence="2">
    <location>
        <begin position="86"/>
        <end position="145"/>
    </location>
</feature>
<dbReference type="EMBL" id="SLZQ01000003">
    <property type="protein sequence ID" value="TCS37884.1"/>
    <property type="molecule type" value="Genomic_DNA"/>
</dbReference>
<dbReference type="OrthoDB" id="9774747at2"/>
<sequence>MKMDQPIPELDGLDPHAPVASIMHAPDAMFAPETTLGEAITAMDRLQSSGLLIAKDGVMAGILTSHDLACAFRNGSGPDEPVSRFMSRQIISIIASASLEEAVQLMAMHGIRHLPVLDASEKLVGVISGKDFYRQSEAAIKARASHASKLEKALEDTLEAMAAVLEQRDPYTAGHQKHVGMLAVLIGRELGFAAERLHALNLAAIVHDLGKIQIPVEILTKPARLNEVEFALVKQHPLIGYQILKTIDFPWPIADIVVQHHEALDGSGYPYGLKGEQILPEARVLTVADIVESMAADRPYRAALGIDAAIAEITRLRGSKLDPEVVDACVRVLQRGEYSPHLLGLQQ</sequence>
<keyword evidence="5" id="KW-1185">Reference proteome</keyword>
<name>A0A4R3HYF1_PAULE</name>
<feature type="domain" description="CBS" evidence="2">
    <location>
        <begin position="23"/>
        <end position="80"/>
    </location>
</feature>
<dbReference type="PROSITE" id="PS51371">
    <property type="entry name" value="CBS"/>
    <property type="match status" value="2"/>
</dbReference>
<dbReference type="RefSeq" id="WP_132257958.1">
    <property type="nucleotide sequence ID" value="NZ_SLZQ01000003.1"/>
</dbReference>
<evidence type="ECO:0000259" key="3">
    <source>
        <dbReference type="PROSITE" id="PS51832"/>
    </source>
</evidence>
<dbReference type="SMART" id="SM00471">
    <property type="entry name" value="HDc"/>
    <property type="match status" value="1"/>
</dbReference>
<dbReference type="InterPro" id="IPR046342">
    <property type="entry name" value="CBS_dom_sf"/>
</dbReference>
<dbReference type="Gene3D" id="3.10.580.10">
    <property type="entry name" value="CBS-domain"/>
    <property type="match status" value="1"/>
</dbReference>
<dbReference type="Pfam" id="PF00571">
    <property type="entry name" value="CBS"/>
    <property type="match status" value="2"/>
</dbReference>
<evidence type="ECO:0000313" key="4">
    <source>
        <dbReference type="EMBL" id="TCS37884.1"/>
    </source>
</evidence>
<dbReference type="Proteomes" id="UP000295382">
    <property type="component" value="Unassembled WGS sequence"/>
</dbReference>
<dbReference type="InterPro" id="IPR000644">
    <property type="entry name" value="CBS_dom"/>
</dbReference>
<dbReference type="Pfam" id="PF13487">
    <property type="entry name" value="HD_5"/>
    <property type="match status" value="1"/>
</dbReference>
<dbReference type="PROSITE" id="PS51832">
    <property type="entry name" value="HD_GYP"/>
    <property type="match status" value="1"/>
</dbReference>
<dbReference type="GO" id="GO:0008081">
    <property type="term" value="F:phosphoric diester hydrolase activity"/>
    <property type="evidence" value="ECO:0007669"/>
    <property type="project" value="UniProtKB-ARBA"/>
</dbReference>
<dbReference type="SMART" id="SM00116">
    <property type="entry name" value="CBS"/>
    <property type="match status" value="2"/>
</dbReference>
<evidence type="ECO:0000259" key="2">
    <source>
        <dbReference type="PROSITE" id="PS51371"/>
    </source>
</evidence>
<dbReference type="Gene3D" id="1.10.3210.10">
    <property type="entry name" value="Hypothetical protein af1432"/>
    <property type="match status" value="1"/>
</dbReference>
<proteinExistence type="predicted"/>
<gene>
    <name evidence="4" type="ORF">EDC30_103176</name>
</gene>
<evidence type="ECO:0000313" key="5">
    <source>
        <dbReference type="Proteomes" id="UP000295382"/>
    </source>
</evidence>
<accession>A0A4R3HYF1</accession>
<reference evidence="4 5" key="1">
    <citation type="submission" date="2019-03" db="EMBL/GenBank/DDBJ databases">
        <title>Genomic Encyclopedia of Type Strains, Phase IV (KMG-IV): sequencing the most valuable type-strain genomes for metagenomic binning, comparative biology and taxonomic classification.</title>
        <authorList>
            <person name="Goeker M."/>
        </authorList>
    </citation>
    <scope>NUCLEOTIDE SEQUENCE [LARGE SCALE GENOMIC DNA]</scope>
    <source>
        <strain evidence="4 5">DSM 7445</strain>
    </source>
</reference>